<dbReference type="FunFam" id="3.40.50.300:FF:000959">
    <property type="entry name" value="structural maintenance of chromosomes protein 6"/>
    <property type="match status" value="1"/>
</dbReference>
<dbReference type="InterPro" id="IPR027417">
    <property type="entry name" value="P-loop_NTPase"/>
</dbReference>
<dbReference type="GO" id="GO:0003684">
    <property type="term" value="F:damaged DNA binding"/>
    <property type="evidence" value="ECO:0007669"/>
    <property type="project" value="TreeGrafter"/>
</dbReference>
<evidence type="ECO:0000256" key="12">
    <source>
        <dbReference type="ARBA" id="ARBA00069480"/>
    </source>
</evidence>
<dbReference type="PANTHER" id="PTHR19306:SF8">
    <property type="entry name" value="STRUCTURAL MAINTENANCE OF CHROMOSOMES PROTEIN 6 ISOFORM X4"/>
    <property type="match status" value="1"/>
</dbReference>
<sequence length="1058" mass="122301">MNKRKRIGAAGVKPNKCIRAENRESVQDETEDFEQVLQDSRAQNTSNVGGVIESISLTNFMCHHTLGVQLGPNVNFISGNNGSGKSAVLTALIVGLGGKATITNRGASLKGFVKNGESSADVIIKLRNRGTEAYKGEIYGDSISVEQHISSDGSRICKLKSKTGHLVSNKREELTSILDHFNVQVDNPVSILNQEMSKQFLQSKSETDKYKFFMKATLLEQMKRNYIHIKQTKAVTRDQVEKQEECLKNLKHEYLQKKERHQNLSSLKEMKKNLENLQHKMAWHLVNEKERQVQQLKEQIESEESNNKLEEQLSKCQNKVMQAERRCQEIQHRLDSTKHQEESLQEESCRLREDVKGRSKALKGQEVTVFRAENKLKQLEKEQSLLQERIKSLQSSGQKSQESELPKRQRKICTLKKELEKHEAEGEALNQQIKEKQKALLKGREEYDKLRLEEKDIQVMIANKQKRRNQLMASRSNRIKRFGDRMPELLESIDKAHAQGRFLKKPVGPIGSCITLNDSSLVLAVENCLGGLVKAFCCDSYKDEKILQELMSRYFPKENRPQIIVSPFSDHMYNVQGRAVRHPEFPSILDTLAIPNPVVANGLIDMRSIETVLVIKDNNRARQVMQQGRPPRNCREAFTGDGDHVYPNRYYSTENSRSKYLGGDLETEICLVESELENARAQLKRFQMHSSSVTRDTQQKNTNLQSVIVKWKKNQEEEARDILQKIEQQKQDVSEAKKELEEEERQMKDSNSRYQNVRERLEMLEEENEPLKEELHKAEADSSKLNPTLKRLESKNKEHEDNILSMQNELAFNEEELQEFVAQAQKICPERQQVNRTAMSIDLEMTRLRHSISSLESSQGTQEQIIREYLEAHENYKSNTNQVRDLRRFVSRLDYIVKDRQARYNTMRRSLSVRCKLYFNNFLAELHCSGSMKFDHNNETLSILVNPLGSEDDDISDVRLLSGGERSFSTLCFILSLWEITESPFRCVDEFDVYMDMKNRRISMDLLLSLSERQLLRQFIFITPQSTSNLPESSRIKIQVLPDPERGLNQEQTGEEEQ</sequence>
<evidence type="ECO:0000256" key="4">
    <source>
        <dbReference type="ARBA" id="ARBA00022454"/>
    </source>
</evidence>
<dbReference type="GO" id="GO:0003697">
    <property type="term" value="F:single-stranded DNA binding"/>
    <property type="evidence" value="ECO:0007669"/>
    <property type="project" value="TreeGrafter"/>
</dbReference>
<feature type="region of interest" description="Disordered" evidence="13">
    <location>
        <begin position="390"/>
        <end position="409"/>
    </location>
</feature>
<keyword evidence="6" id="KW-0227">DNA damage</keyword>
<reference evidence="14" key="1">
    <citation type="journal article" date="2023" name="Science">
        <title>Genome structures resolve the early diversification of teleost fishes.</title>
        <authorList>
            <person name="Parey E."/>
            <person name="Louis A."/>
            <person name="Montfort J."/>
            <person name="Bouchez O."/>
            <person name="Roques C."/>
            <person name="Iampietro C."/>
            <person name="Lluch J."/>
            <person name="Castinel A."/>
            <person name="Donnadieu C."/>
            <person name="Desvignes T."/>
            <person name="Floi Bucao C."/>
            <person name="Jouanno E."/>
            <person name="Wen M."/>
            <person name="Mejri S."/>
            <person name="Dirks R."/>
            <person name="Jansen H."/>
            <person name="Henkel C."/>
            <person name="Chen W.J."/>
            <person name="Zahm M."/>
            <person name="Cabau C."/>
            <person name="Klopp C."/>
            <person name="Thompson A.W."/>
            <person name="Robinson-Rechavi M."/>
            <person name="Braasch I."/>
            <person name="Lecointre G."/>
            <person name="Bobe J."/>
            <person name="Postlethwait J.H."/>
            <person name="Berthelot C."/>
            <person name="Roest Crollius H."/>
            <person name="Guiguen Y."/>
        </authorList>
    </citation>
    <scope>NUCLEOTIDE SEQUENCE</scope>
    <source>
        <strain evidence="14">NC1722</strain>
    </source>
</reference>
<keyword evidence="7" id="KW-0067">ATP-binding</keyword>
<keyword evidence="15" id="KW-1185">Reference proteome</keyword>
<keyword evidence="11" id="KW-0539">Nucleus</keyword>
<evidence type="ECO:0000256" key="10">
    <source>
        <dbReference type="ARBA" id="ARBA00023204"/>
    </source>
</evidence>
<comment type="subcellular location">
    <subcellularLocation>
        <location evidence="2">Chromosome</location>
    </subcellularLocation>
    <subcellularLocation>
        <location evidence="1">Nucleus</location>
    </subcellularLocation>
</comment>
<gene>
    <name evidence="14" type="ORF">AAFF_G00411090</name>
</gene>
<keyword evidence="8" id="KW-0175">Coiled coil</keyword>
<evidence type="ECO:0000256" key="8">
    <source>
        <dbReference type="ARBA" id="ARBA00023054"/>
    </source>
</evidence>
<comment type="caution">
    <text evidence="14">The sequence shown here is derived from an EMBL/GenBank/DDBJ whole genome shotgun (WGS) entry which is preliminary data.</text>
</comment>
<accession>A0AAD7SBQ7</accession>
<evidence type="ECO:0000256" key="3">
    <source>
        <dbReference type="ARBA" id="ARBA00006793"/>
    </source>
</evidence>
<keyword evidence="5" id="KW-0547">Nucleotide-binding</keyword>
<dbReference type="AlphaFoldDB" id="A0AAD7SBQ7"/>
<dbReference type="SUPFAM" id="SSF57997">
    <property type="entry name" value="Tropomyosin"/>
    <property type="match status" value="1"/>
</dbReference>
<dbReference type="EMBL" id="JAINUG010000083">
    <property type="protein sequence ID" value="KAJ8399397.1"/>
    <property type="molecule type" value="Genomic_DNA"/>
</dbReference>
<dbReference type="Proteomes" id="UP001221898">
    <property type="component" value="Unassembled WGS sequence"/>
</dbReference>
<keyword evidence="9" id="KW-0233">DNA recombination</keyword>
<dbReference type="Gene3D" id="1.10.287.1490">
    <property type="match status" value="1"/>
</dbReference>
<evidence type="ECO:0000256" key="1">
    <source>
        <dbReference type="ARBA" id="ARBA00004123"/>
    </source>
</evidence>
<evidence type="ECO:0000256" key="5">
    <source>
        <dbReference type="ARBA" id="ARBA00022741"/>
    </source>
</evidence>
<evidence type="ECO:0000256" key="7">
    <source>
        <dbReference type="ARBA" id="ARBA00022840"/>
    </source>
</evidence>
<dbReference type="Gene3D" id="3.40.50.300">
    <property type="entry name" value="P-loop containing nucleotide triphosphate hydrolases"/>
    <property type="match status" value="2"/>
</dbReference>
<evidence type="ECO:0000256" key="2">
    <source>
        <dbReference type="ARBA" id="ARBA00004286"/>
    </source>
</evidence>
<evidence type="ECO:0000256" key="11">
    <source>
        <dbReference type="ARBA" id="ARBA00023242"/>
    </source>
</evidence>
<dbReference type="GO" id="GO:0005634">
    <property type="term" value="C:nucleus"/>
    <property type="evidence" value="ECO:0007669"/>
    <property type="project" value="UniProtKB-SubCell"/>
</dbReference>
<evidence type="ECO:0000256" key="13">
    <source>
        <dbReference type="SAM" id="MobiDB-lite"/>
    </source>
</evidence>
<evidence type="ECO:0000313" key="15">
    <source>
        <dbReference type="Proteomes" id="UP001221898"/>
    </source>
</evidence>
<proteinExistence type="inferred from homology"/>
<dbReference type="GO" id="GO:0030915">
    <property type="term" value="C:Smc5-Smc6 complex"/>
    <property type="evidence" value="ECO:0007669"/>
    <property type="project" value="TreeGrafter"/>
</dbReference>
<name>A0AAD7SBQ7_9TELE</name>
<comment type="similarity">
    <text evidence="3">Belongs to the SMC family. SMC6 subfamily.</text>
</comment>
<dbReference type="GO" id="GO:0000724">
    <property type="term" value="P:double-strand break repair via homologous recombination"/>
    <property type="evidence" value="ECO:0007669"/>
    <property type="project" value="TreeGrafter"/>
</dbReference>
<organism evidence="14 15">
    <name type="scientific">Aldrovandia affinis</name>
    <dbReference type="NCBI Taxonomy" id="143900"/>
    <lineage>
        <taxon>Eukaryota</taxon>
        <taxon>Metazoa</taxon>
        <taxon>Chordata</taxon>
        <taxon>Craniata</taxon>
        <taxon>Vertebrata</taxon>
        <taxon>Euteleostomi</taxon>
        <taxon>Actinopterygii</taxon>
        <taxon>Neopterygii</taxon>
        <taxon>Teleostei</taxon>
        <taxon>Notacanthiformes</taxon>
        <taxon>Halosauridae</taxon>
        <taxon>Aldrovandia</taxon>
    </lineage>
</organism>
<keyword evidence="4" id="KW-0158">Chromosome</keyword>
<protein>
    <recommendedName>
        <fullName evidence="12">Structural maintenance of chromosomes protein 6</fullName>
    </recommendedName>
</protein>
<evidence type="ECO:0000256" key="6">
    <source>
        <dbReference type="ARBA" id="ARBA00022763"/>
    </source>
</evidence>
<dbReference type="GO" id="GO:0035861">
    <property type="term" value="C:site of double-strand break"/>
    <property type="evidence" value="ECO:0007669"/>
    <property type="project" value="TreeGrafter"/>
</dbReference>
<keyword evidence="10" id="KW-0234">DNA repair</keyword>
<dbReference type="GO" id="GO:0005524">
    <property type="term" value="F:ATP binding"/>
    <property type="evidence" value="ECO:0007669"/>
    <property type="project" value="UniProtKB-KW"/>
</dbReference>
<dbReference type="SUPFAM" id="SSF52540">
    <property type="entry name" value="P-loop containing nucleoside triphosphate hydrolases"/>
    <property type="match status" value="2"/>
</dbReference>
<evidence type="ECO:0000256" key="9">
    <source>
        <dbReference type="ARBA" id="ARBA00023172"/>
    </source>
</evidence>
<evidence type="ECO:0000313" key="14">
    <source>
        <dbReference type="EMBL" id="KAJ8399397.1"/>
    </source>
</evidence>
<feature type="region of interest" description="Disordered" evidence="13">
    <location>
        <begin position="728"/>
        <end position="752"/>
    </location>
</feature>
<dbReference type="PANTHER" id="PTHR19306">
    <property type="entry name" value="STRUCTURAL MAINTENANCE OF CHROMOSOMES 5,6 SMC5, SMC6"/>
    <property type="match status" value="1"/>
</dbReference>